<dbReference type="AlphaFoldDB" id="A0AAE4BTY8"/>
<name>A0AAE4BTY8_9BACT</name>
<sequence length="64" mass="7226">MSPKVLGLAPSEKSKNSQTEFPTNETEIVEDENSMILNFGKEYALYFNKSECGKVTDNPINQIR</sequence>
<keyword evidence="3" id="KW-1185">Reference proteome</keyword>
<evidence type="ECO:0000313" key="3">
    <source>
        <dbReference type="Proteomes" id="UP001185092"/>
    </source>
</evidence>
<feature type="region of interest" description="Disordered" evidence="1">
    <location>
        <begin position="1"/>
        <end position="24"/>
    </location>
</feature>
<gene>
    <name evidence="2" type="ORF">HNQ88_003334</name>
</gene>
<reference evidence="2" key="1">
    <citation type="submission" date="2023-07" db="EMBL/GenBank/DDBJ databases">
        <title>Genomic Encyclopedia of Type Strains, Phase IV (KMG-IV): sequencing the most valuable type-strain genomes for metagenomic binning, comparative biology and taxonomic classification.</title>
        <authorList>
            <person name="Goeker M."/>
        </authorList>
    </citation>
    <scope>NUCLEOTIDE SEQUENCE</scope>
    <source>
        <strain evidence="2">DSM 26174</strain>
    </source>
</reference>
<dbReference type="Proteomes" id="UP001185092">
    <property type="component" value="Unassembled WGS sequence"/>
</dbReference>
<accession>A0AAE4BTY8</accession>
<comment type="caution">
    <text evidence="2">The sequence shown here is derived from an EMBL/GenBank/DDBJ whole genome shotgun (WGS) entry which is preliminary data.</text>
</comment>
<dbReference type="RefSeq" id="WP_309940168.1">
    <property type="nucleotide sequence ID" value="NZ_JAVDQD010000004.1"/>
</dbReference>
<evidence type="ECO:0000313" key="2">
    <source>
        <dbReference type="EMBL" id="MDR6240268.1"/>
    </source>
</evidence>
<proteinExistence type="predicted"/>
<protein>
    <submittedName>
        <fullName evidence="2">Uncharacterized protein</fullName>
    </submittedName>
</protein>
<dbReference type="EMBL" id="JAVDQD010000004">
    <property type="protein sequence ID" value="MDR6240268.1"/>
    <property type="molecule type" value="Genomic_DNA"/>
</dbReference>
<organism evidence="2 3">
    <name type="scientific">Aureibacter tunicatorum</name>
    <dbReference type="NCBI Taxonomy" id="866807"/>
    <lineage>
        <taxon>Bacteria</taxon>
        <taxon>Pseudomonadati</taxon>
        <taxon>Bacteroidota</taxon>
        <taxon>Cytophagia</taxon>
        <taxon>Cytophagales</taxon>
        <taxon>Persicobacteraceae</taxon>
        <taxon>Aureibacter</taxon>
    </lineage>
</organism>
<evidence type="ECO:0000256" key="1">
    <source>
        <dbReference type="SAM" id="MobiDB-lite"/>
    </source>
</evidence>